<dbReference type="SUPFAM" id="SSF81593">
    <property type="entry name" value="Nucleotidyltransferase substrate binding subunit/domain"/>
    <property type="match status" value="1"/>
</dbReference>
<dbReference type="Gene3D" id="1.20.120.330">
    <property type="entry name" value="Nucleotidyltransferases domain 2"/>
    <property type="match status" value="1"/>
</dbReference>
<protein>
    <submittedName>
        <fullName evidence="2">HEPN domain-containing protein</fullName>
    </submittedName>
</protein>
<dbReference type="SMART" id="SM00748">
    <property type="entry name" value="HEPN"/>
    <property type="match status" value="1"/>
</dbReference>
<sequence length="136" mass="16118">MNKKRLVEDYIFRAEKRIKMLEFLKKEESYADVVREAQEVVELLLKGLILFFGLDVPKIHDVSKFIEQNIEIFPEIVKENIEKLKIISKTLRKERELAFYGLIDWIPSEEYTLKDAEKAINWAKEVFQIVKIALST</sequence>
<organism evidence="2">
    <name type="scientific">Thermodesulfobacterium geofontis</name>
    <dbReference type="NCBI Taxonomy" id="1295609"/>
    <lineage>
        <taxon>Bacteria</taxon>
        <taxon>Pseudomonadati</taxon>
        <taxon>Thermodesulfobacteriota</taxon>
        <taxon>Thermodesulfobacteria</taxon>
        <taxon>Thermodesulfobacteriales</taxon>
        <taxon>Thermodesulfobacteriaceae</taxon>
        <taxon>Thermodesulfobacterium</taxon>
    </lineage>
</organism>
<dbReference type="AlphaFoldDB" id="A0A7V5XFR4"/>
<dbReference type="Pfam" id="PF05168">
    <property type="entry name" value="HEPN"/>
    <property type="match status" value="1"/>
</dbReference>
<reference evidence="2" key="1">
    <citation type="journal article" date="2020" name="mSystems">
        <title>Genome- and Community-Level Interaction Insights into Carbon Utilization and Element Cycling Functions of Hydrothermarchaeota in Hydrothermal Sediment.</title>
        <authorList>
            <person name="Zhou Z."/>
            <person name="Liu Y."/>
            <person name="Xu W."/>
            <person name="Pan J."/>
            <person name="Luo Z.H."/>
            <person name="Li M."/>
        </authorList>
    </citation>
    <scope>NUCLEOTIDE SEQUENCE [LARGE SCALE GENOMIC DNA]</scope>
    <source>
        <strain evidence="2">SpSt-106</strain>
    </source>
</reference>
<dbReference type="InterPro" id="IPR007842">
    <property type="entry name" value="HEPN_dom"/>
</dbReference>
<accession>A0A7V5XFR4</accession>
<gene>
    <name evidence="2" type="ORF">ENM15_02225</name>
</gene>
<evidence type="ECO:0000313" key="2">
    <source>
        <dbReference type="EMBL" id="HHQ15620.1"/>
    </source>
</evidence>
<evidence type="ECO:0000259" key="1">
    <source>
        <dbReference type="PROSITE" id="PS50910"/>
    </source>
</evidence>
<feature type="domain" description="HEPN" evidence="1">
    <location>
        <begin position="11"/>
        <end position="126"/>
    </location>
</feature>
<dbReference type="PROSITE" id="PS50910">
    <property type="entry name" value="HEPN"/>
    <property type="match status" value="1"/>
</dbReference>
<comment type="caution">
    <text evidence="2">The sequence shown here is derived from an EMBL/GenBank/DDBJ whole genome shotgun (WGS) entry which is preliminary data.</text>
</comment>
<proteinExistence type="predicted"/>
<dbReference type="EMBL" id="DRWR01000040">
    <property type="protein sequence ID" value="HHQ15620.1"/>
    <property type="molecule type" value="Genomic_DNA"/>
</dbReference>
<name>A0A7V5XFR4_9BACT</name>